<evidence type="ECO:0000256" key="1">
    <source>
        <dbReference type="SAM" id="MobiDB-lite"/>
    </source>
</evidence>
<sequence>MADEMQPNDHGTGNEMISGGWKRKREQEMAVDGWPEVAIGIAVDVKIEEASSAGSGLLLTEHHKSKQQRTRTTADFDFAPSEQAIERYLANAAYQWPVIPAVGTASALVTPGTTTMAPTLISNEHTQYSPQDTRQFPQQQYELQYPQYTHHVYQQAPLFAKPNPFINISTSSGANTSANITGNMLNQNTPTPSCSPSPLYESLEQPLPYHQPPALYYQPPVPLQQIQEQQLQQQQKQQQHQQQQAQPQPQPQYQTMSSTSSLSHLGSSTLLFNDRRRSVDSASLFFYDAQSSGSGANFAGGNTAANITAMFADRRRSLDISMLDAFRPSSSSSNIVASASSVFLADADVPAYQQLFQTGEELGRQQQQQQQQAQQPLQHELNERDFHMFD</sequence>
<feature type="region of interest" description="Disordered" evidence="1">
    <location>
        <begin position="360"/>
        <end position="390"/>
    </location>
</feature>
<feature type="region of interest" description="Disordered" evidence="1">
    <location>
        <begin position="1"/>
        <end position="24"/>
    </location>
</feature>
<dbReference type="EMBL" id="JADGJH010001114">
    <property type="protein sequence ID" value="KAJ3118627.1"/>
    <property type="molecule type" value="Genomic_DNA"/>
</dbReference>
<feature type="compositionally biased region" description="Polar residues" evidence="1">
    <location>
        <begin position="179"/>
        <end position="196"/>
    </location>
</feature>
<comment type="caution">
    <text evidence="2">The sequence shown here is derived from an EMBL/GenBank/DDBJ whole genome shotgun (WGS) entry which is preliminary data.</text>
</comment>
<feature type="compositionally biased region" description="Low complexity" evidence="1">
    <location>
        <begin position="223"/>
        <end position="265"/>
    </location>
</feature>
<reference evidence="2" key="1">
    <citation type="submission" date="2020-05" db="EMBL/GenBank/DDBJ databases">
        <title>Phylogenomic resolution of chytrid fungi.</title>
        <authorList>
            <person name="Stajich J.E."/>
            <person name="Amses K."/>
            <person name="Simmons R."/>
            <person name="Seto K."/>
            <person name="Myers J."/>
            <person name="Bonds A."/>
            <person name="Quandt C.A."/>
            <person name="Barry K."/>
            <person name="Liu P."/>
            <person name="Grigoriev I."/>
            <person name="Longcore J.E."/>
            <person name="James T.Y."/>
        </authorList>
    </citation>
    <scope>NUCLEOTIDE SEQUENCE</scope>
    <source>
        <strain evidence="2">JEL0513</strain>
    </source>
</reference>
<gene>
    <name evidence="2" type="ORF">HK100_000575</name>
</gene>
<proteinExistence type="predicted"/>
<evidence type="ECO:0000313" key="3">
    <source>
        <dbReference type="Proteomes" id="UP001211907"/>
    </source>
</evidence>
<evidence type="ECO:0000313" key="2">
    <source>
        <dbReference type="EMBL" id="KAJ3118627.1"/>
    </source>
</evidence>
<dbReference type="AlphaFoldDB" id="A0AAD5SZW5"/>
<keyword evidence="3" id="KW-1185">Reference proteome</keyword>
<feature type="compositionally biased region" description="Basic and acidic residues" evidence="1">
    <location>
        <begin position="380"/>
        <end position="390"/>
    </location>
</feature>
<protein>
    <submittedName>
        <fullName evidence="2">Uncharacterized protein</fullName>
    </submittedName>
</protein>
<name>A0AAD5SZW5_9FUNG</name>
<feature type="compositionally biased region" description="Low complexity" evidence="1">
    <location>
        <begin position="365"/>
        <end position="375"/>
    </location>
</feature>
<dbReference type="Proteomes" id="UP001211907">
    <property type="component" value="Unassembled WGS sequence"/>
</dbReference>
<feature type="region of interest" description="Disordered" evidence="1">
    <location>
        <begin position="179"/>
        <end position="265"/>
    </location>
</feature>
<accession>A0AAD5SZW5</accession>
<organism evidence="2 3">
    <name type="scientific">Physocladia obscura</name>
    <dbReference type="NCBI Taxonomy" id="109957"/>
    <lineage>
        <taxon>Eukaryota</taxon>
        <taxon>Fungi</taxon>
        <taxon>Fungi incertae sedis</taxon>
        <taxon>Chytridiomycota</taxon>
        <taxon>Chytridiomycota incertae sedis</taxon>
        <taxon>Chytridiomycetes</taxon>
        <taxon>Chytridiales</taxon>
        <taxon>Chytriomycetaceae</taxon>
        <taxon>Physocladia</taxon>
    </lineage>
</organism>